<sequence length="62" mass="7461">MNCNQLTKRMYTDSKNKNKWEKAYRFFALGEFWPNQRGRAQQITCADRPNPESLGSVRYTQW</sequence>
<comment type="caution">
    <text evidence="1">The sequence shown here is derived from an EMBL/GenBank/DDBJ whole genome shotgun (WGS) entry which is preliminary data.</text>
</comment>
<dbReference type="EMBL" id="AGUE01000179">
    <property type="protein sequence ID" value="EHK97756.1"/>
    <property type="molecule type" value="Genomic_DNA"/>
</dbReference>
<accession>H0EUQ2</accession>
<gene>
    <name evidence="1" type="ORF">M7I_6491</name>
</gene>
<dbReference type="AlphaFoldDB" id="H0EUQ2"/>
<organism evidence="1 2">
    <name type="scientific">Glarea lozoyensis (strain ATCC 74030 / MF5533)</name>
    <dbReference type="NCBI Taxonomy" id="1104152"/>
    <lineage>
        <taxon>Eukaryota</taxon>
        <taxon>Fungi</taxon>
        <taxon>Dikarya</taxon>
        <taxon>Ascomycota</taxon>
        <taxon>Pezizomycotina</taxon>
        <taxon>Leotiomycetes</taxon>
        <taxon>Helotiales</taxon>
        <taxon>Helotiaceae</taxon>
        <taxon>Glarea</taxon>
    </lineage>
</organism>
<protein>
    <submittedName>
        <fullName evidence="1">Uncharacterized protein</fullName>
    </submittedName>
</protein>
<name>H0EUQ2_GLAL7</name>
<evidence type="ECO:0000313" key="2">
    <source>
        <dbReference type="Proteomes" id="UP000005446"/>
    </source>
</evidence>
<proteinExistence type="predicted"/>
<dbReference type="HOGENOM" id="CLU_2904380_0_0_1"/>
<dbReference type="InParanoid" id="H0EUQ2"/>
<evidence type="ECO:0000313" key="1">
    <source>
        <dbReference type="EMBL" id="EHK97756.1"/>
    </source>
</evidence>
<keyword evidence="2" id="KW-1185">Reference proteome</keyword>
<dbReference type="Proteomes" id="UP000005446">
    <property type="component" value="Unassembled WGS sequence"/>
</dbReference>
<reference evidence="1 2" key="1">
    <citation type="journal article" date="2012" name="Eukaryot. Cell">
        <title>Genome sequence of the fungus Glarea lozoyensis: the first genome sequence of a species from the Helotiaceae family.</title>
        <authorList>
            <person name="Youssar L."/>
            <person name="Gruening B.A."/>
            <person name="Erxleben A."/>
            <person name="Guenther S."/>
            <person name="Huettel W."/>
        </authorList>
    </citation>
    <scope>NUCLEOTIDE SEQUENCE [LARGE SCALE GENOMIC DNA]</scope>
    <source>
        <strain evidence="2">ATCC 74030 / MF5533</strain>
    </source>
</reference>